<dbReference type="Proteomes" id="UP000179264">
    <property type="component" value="Unassembled WGS sequence"/>
</dbReference>
<comment type="cofactor">
    <cofactor evidence="1">
        <name>NAD(+)</name>
        <dbReference type="ChEBI" id="CHEBI:57540"/>
    </cofactor>
</comment>
<evidence type="ECO:0000256" key="1">
    <source>
        <dbReference type="ARBA" id="ARBA00001911"/>
    </source>
</evidence>
<keyword evidence="4" id="KW-0456">Lyase</keyword>
<evidence type="ECO:0000256" key="2">
    <source>
        <dbReference type="ARBA" id="ARBA00022793"/>
    </source>
</evidence>
<dbReference type="PANTHER" id="PTHR43078:SF6">
    <property type="entry name" value="UDP-GLUCURONIC ACID DECARBOXYLASE 1"/>
    <property type="match status" value="1"/>
</dbReference>
<evidence type="ECO:0000256" key="3">
    <source>
        <dbReference type="ARBA" id="ARBA00023027"/>
    </source>
</evidence>
<evidence type="ECO:0000259" key="5">
    <source>
        <dbReference type="Pfam" id="PF01370"/>
    </source>
</evidence>
<comment type="caution">
    <text evidence="6">The sequence shown here is derived from an EMBL/GenBank/DDBJ whole genome shotgun (WGS) entry which is preliminary data.</text>
</comment>
<organism evidence="6 7">
    <name type="scientific">Candidatus Zambryskibacteria bacterium RIFCSPHIGHO2_02_38_10.5</name>
    <dbReference type="NCBI Taxonomy" id="1802742"/>
    <lineage>
        <taxon>Bacteria</taxon>
        <taxon>Candidatus Zambryskiibacteriota</taxon>
    </lineage>
</organism>
<dbReference type="EMBL" id="MHVL01000029">
    <property type="protein sequence ID" value="OHA93001.1"/>
    <property type="molecule type" value="Genomic_DNA"/>
</dbReference>
<feature type="domain" description="NAD-dependent epimerase/dehydratase" evidence="5">
    <location>
        <begin position="29"/>
        <end position="267"/>
    </location>
</feature>
<dbReference type="InterPro" id="IPR044516">
    <property type="entry name" value="UXS-like"/>
</dbReference>
<dbReference type="SUPFAM" id="SSF51735">
    <property type="entry name" value="NAD(P)-binding Rossmann-fold domains"/>
    <property type="match status" value="1"/>
</dbReference>
<proteinExistence type="predicted"/>
<protein>
    <recommendedName>
        <fullName evidence="5">NAD-dependent epimerase/dehydratase domain-containing protein</fullName>
    </recommendedName>
</protein>
<dbReference type="Pfam" id="PF01370">
    <property type="entry name" value="Epimerase"/>
    <property type="match status" value="1"/>
</dbReference>
<dbReference type="GO" id="GO:0070403">
    <property type="term" value="F:NAD+ binding"/>
    <property type="evidence" value="ECO:0007669"/>
    <property type="project" value="InterPro"/>
</dbReference>
<dbReference type="InterPro" id="IPR036291">
    <property type="entry name" value="NAD(P)-bd_dom_sf"/>
</dbReference>
<dbReference type="GO" id="GO:0042732">
    <property type="term" value="P:D-xylose metabolic process"/>
    <property type="evidence" value="ECO:0007669"/>
    <property type="project" value="InterPro"/>
</dbReference>
<dbReference type="InterPro" id="IPR001509">
    <property type="entry name" value="Epimerase_deHydtase"/>
</dbReference>
<dbReference type="Gene3D" id="3.40.50.720">
    <property type="entry name" value="NAD(P)-binding Rossmann-like Domain"/>
    <property type="match status" value="1"/>
</dbReference>
<evidence type="ECO:0000256" key="4">
    <source>
        <dbReference type="ARBA" id="ARBA00023239"/>
    </source>
</evidence>
<keyword evidence="3" id="KW-0520">NAD</keyword>
<dbReference type="AlphaFoldDB" id="A0A1G2T8R9"/>
<gene>
    <name evidence="6" type="ORF">A2W58_02805</name>
</gene>
<evidence type="ECO:0000313" key="7">
    <source>
        <dbReference type="Proteomes" id="UP000179264"/>
    </source>
</evidence>
<sequence>MGKLAQIIIDDAKNSTKGIDFLELKNKTVLITGASGLVGTYLLAGLSNVSQKNYPKKIYAVCQSNPEKHWQEITDSLKTTVMRGDLCDDAFTNKLPEADIIIHASGYGQPGKFMANPIKTTKLNTTVTIKLLEKLKPKGKFLFISSSEVYSGLSNPPHRENQIGTTNTDHPRSCYIESKRCGEAIVFSARNQGIDAKSARLSLAYGPGTKTDDKRAINGFIGRALTERKIELMDAGEALRTYCYITDATQMMWNILLHGKENIYNVGGISRTTIAKLAKLIGKITKVPVIIPKLKKRALASAPEDVRLDLQKVTKEFGKKDFVSLKNGLRRTIEWQKELYKQL</sequence>
<name>A0A1G2T8R9_9BACT</name>
<dbReference type="GO" id="GO:0005737">
    <property type="term" value="C:cytoplasm"/>
    <property type="evidence" value="ECO:0007669"/>
    <property type="project" value="TreeGrafter"/>
</dbReference>
<evidence type="ECO:0000313" key="6">
    <source>
        <dbReference type="EMBL" id="OHA93001.1"/>
    </source>
</evidence>
<keyword evidence="2" id="KW-0210">Decarboxylase</keyword>
<accession>A0A1G2T8R9</accession>
<reference evidence="6 7" key="1">
    <citation type="journal article" date="2016" name="Nat. Commun.">
        <title>Thousands of microbial genomes shed light on interconnected biogeochemical processes in an aquifer system.</title>
        <authorList>
            <person name="Anantharaman K."/>
            <person name="Brown C.T."/>
            <person name="Hug L.A."/>
            <person name="Sharon I."/>
            <person name="Castelle C.J."/>
            <person name="Probst A.J."/>
            <person name="Thomas B.C."/>
            <person name="Singh A."/>
            <person name="Wilkins M.J."/>
            <person name="Karaoz U."/>
            <person name="Brodie E.L."/>
            <person name="Williams K.H."/>
            <person name="Hubbard S.S."/>
            <person name="Banfield J.F."/>
        </authorList>
    </citation>
    <scope>NUCLEOTIDE SEQUENCE [LARGE SCALE GENOMIC DNA]</scope>
</reference>
<dbReference type="PANTHER" id="PTHR43078">
    <property type="entry name" value="UDP-GLUCURONIC ACID DECARBOXYLASE-RELATED"/>
    <property type="match status" value="1"/>
</dbReference>
<dbReference type="GO" id="GO:0048040">
    <property type="term" value="F:UDP-glucuronate decarboxylase activity"/>
    <property type="evidence" value="ECO:0007669"/>
    <property type="project" value="TreeGrafter"/>
</dbReference>